<comment type="caution">
    <text evidence="2">The sequence shown here is derived from an EMBL/GenBank/DDBJ whole genome shotgun (WGS) entry which is preliminary data.</text>
</comment>
<dbReference type="RefSeq" id="WP_201166155.1">
    <property type="nucleotide sequence ID" value="NZ_JAEPWM010000001.1"/>
</dbReference>
<feature type="region of interest" description="Disordered" evidence="1">
    <location>
        <begin position="44"/>
        <end position="66"/>
    </location>
</feature>
<dbReference type="EMBL" id="JAEPWM010000001">
    <property type="protein sequence ID" value="MBK6004775.1"/>
    <property type="molecule type" value="Genomic_DNA"/>
</dbReference>
<evidence type="ECO:0000256" key="1">
    <source>
        <dbReference type="SAM" id="MobiDB-lite"/>
    </source>
</evidence>
<proteinExistence type="predicted"/>
<reference evidence="2" key="2">
    <citation type="submission" date="2021-01" db="EMBL/GenBank/DDBJ databases">
        <authorList>
            <person name="Kang M."/>
        </authorList>
    </citation>
    <scope>NUCLEOTIDE SEQUENCE</scope>
    <source>
        <strain evidence="2">KACC 17527</strain>
    </source>
</reference>
<protein>
    <submittedName>
        <fullName evidence="2">Uncharacterized protein</fullName>
    </submittedName>
</protein>
<accession>A0A934WKM5</accession>
<reference evidence="2" key="1">
    <citation type="journal article" date="2012" name="J. Microbiol. Biotechnol.">
        <title>Ramlibacter ginsenosidimutans sp. nov., with ginsenoside-converting activity.</title>
        <authorList>
            <person name="Wang L."/>
            <person name="An D.S."/>
            <person name="Kim S.G."/>
            <person name="Jin F.X."/>
            <person name="Kim S.C."/>
            <person name="Lee S.T."/>
            <person name="Im W.T."/>
        </authorList>
    </citation>
    <scope>NUCLEOTIDE SEQUENCE</scope>
    <source>
        <strain evidence="2">KACC 17527</strain>
    </source>
</reference>
<keyword evidence="3" id="KW-1185">Reference proteome</keyword>
<sequence>MEYLLLQNPLPHWMPTPRVAQGAAGAHPVADTTIRYEQHHAGRIADVHVEDPPLAATGQRDLARRR</sequence>
<dbReference type="Proteomes" id="UP000630528">
    <property type="component" value="Unassembled WGS sequence"/>
</dbReference>
<evidence type="ECO:0000313" key="2">
    <source>
        <dbReference type="EMBL" id="MBK6004775.1"/>
    </source>
</evidence>
<gene>
    <name evidence="2" type="ORF">JJB11_01615</name>
</gene>
<organism evidence="2 3">
    <name type="scientific">Ramlibacter ginsenosidimutans</name>
    <dbReference type="NCBI Taxonomy" id="502333"/>
    <lineage>
        <taxon>Bacteria</taxon>
        <taxon>Pseudomonadati</taxon>
        <taxon>Pseudomonadota</taxon>
        <taxon>Betaproteobacteria</taxon>
        <taxon>Burkholderiales</taxon>
        <taxon>Comamonadaceae</taxon>
        <taxon>Ramlibacter</taxon>
    </lineage>
</organism>
<name>A0A934WKM5_9BURK</name>
<evidence type="ECO:0000313" key="3">
    <source>
        <dbReference type="Proteomes" id="UP000630528"/>
    </source>
</evidence>
<dbReference type="AlphaFoldDB" id="A0A934WKM5"/>